<dbReference type="PROSITE" id="PS50095">
    <property type="entry name" value="PLAT"/>
    <property type="match status" value="1"/>
</dbReference>
<dbReference type="Gene3D" id="2.40.180.10">
    <property type="entry name" value="Catalase core domain"/>
    <property type="match status" value="1"/>
</dbReference>
<name>A0ABV7PFP0_9PSEU</name>
<dbReference type="RefSeq" id="WP_378247668.1">
    <property type="nucleotide sequence ID" value="NZ_JBHRWK010000160.1"/>
</dbReference>
<gene>
    <name evidence="2" type="ORF">ACFOSH_43675</name>
</gene>
<evidence type="ECO:0000313" key="2">
    <source>
        <dbReference type="EMBL" id="MFC3456361.1"/>
    </source>
</evidence>
<comment type="caution">
    <text evidence="2">The sequence shown here is derived from an EMBL/GenBank/DDBJ whole genome shotgun (WGS) entry which is preliminary data.</text>
</comment>
<proteinExistence type="predicted"/>
<dbReference type="InterPro" id="IPR036392">
    <property type="entry name" value="PLAT/LH2_dom_sf"/>
</dbReference>
<feature type="domain" description="PLAT" evidence="1">
    <location>
        <begin position="3"/>
        <end position="116"/>
    </location>
</feature>
<dbReference type="EMBL" id="JBHRWK010000160">
    <property type="protein sequence ID" value="MFC3456361.1"/>
    <property type="molecule type" value="Genomic_DNA"/>
</dbReference>
<dbReference type="InterPro" id="IPR001024">
    <property type="entry name" value="PLAT/LH2_dom"/>
</dbReference>
<dbReference type="Proteomes" id="UP001595645">
    <property type="component" value="Unassembled WGS sequence"/>
</dbReference>
<accession>A0ABV7PFP0</accession>
<evidence type="ECO:0000259" key="1">
    <source>
        <dbReference type="PROSITE" id="PS50095"/>
    </source>
</evidence>
<sequence>MSSQYRVSVYTGGRDDAGTDANVSITIHGSSGSVGPTDLDNSENNFERGKVDHFTLDLIDVGRMQSINIKHDNSGHKPGCFLDRVVITKNGDTAEFPCSQWLANDEDGHNTEVNLGRR</sequence>
<dbReference type="InterPro" id="IPR052970">
    <property type="entry name" value="Inner_ear_hair_cell_LOXHD"/>
</dbReference>
<dbReference type="Pfam" id="PF01477">
    <property type="entry name" value="PLAT"/>
    <property type="match status" value="1"/>
</dbReference>
<keyword evidence="3" id="KW-1185">Reference proteome</keyword>
<evidence type="ECO:0000313" key="3">
    <source>
        <dbReference type="Proteomes" id="UP001595645"/>
    </source>
</evidence>
<dbReference type="SUPFAM" id="SSF49723">
    <property type="entry name" value="Lipase/lipooxygenase domain (PLAT/LH2 domain)"/>
    <property type="match status" value="1"/>
</dbReference>
<dbReference type="SMART" id="SM00308">
    <property type="entry name" value="LH2"/>
    <property type="match status" value="1"/>
</dbReference>
<reference evidence="3" key="1">
    <citation type="journal article" date="2019" name="Int. J. Syst. Evol. Microbiol.">
        <title>The Global Catalogue of Microorganisms (GCM) 10K type strain sequencing project: providing services to taxonomists for standard genome sequencing and annotation.</title>
        <authorList>
            <consortium name="The Broad Institute Genomics Platform"/>
            <consortium name="The Broad Institute Genome Sequencing Center for Infectious Disease"/>
            <person name="Wu L."/>
            <person name="Ma J."/>
        </authorList>
    </citation>
    <scope>NUCLEOTIDE SEQUENCE [LARGE SCALE GENOMIC DNA]</scope>
    <source>
        <strain evidence="3">CGMCC 4.7676</strain>
    </source>
</reference>
<dbReference type="PANTHER" id="PTHR45901">
    <property type="entry name" value="PROTEIN CBG12474"/>
    <property type="match status" value="1"/>
</dbReference>
<dbReference type="PANTHER" id="PTHR45901:SF3">
    <property type="entry name" value="LIPOXYGENASE HOMOLOGY DOMAIN-CONTAINING PROTEIN 1"/>
    <property type="match status" value="1"/>
</dbReference>
<organism evidence="2 3">
    <name type="scientific">Amycolatopsis speibonae</name>
    <dbReference type="NCBI Taxonomy" id="1450224"/>
    <lineage>
        <taxon>Bacteria</taxon>
        <taxon>Bacillati</taxon>
        <taxon>Actinomycetota</taxon>
        <taxon>Actinomycetes</taxon>
        <taxon>Pseudonocardiales</taxon>
        <taxon>Pseudonocardiaceae</taxon>
        <taxon>Amycolatopsis</taxon>
    </lineage>
</organism>
<protein>
    <submittedName>
        <fullName evidence="2">PLAT/LH2 domain-containing protein</fullName>
    </submittedName>
</protein>